<dbReference type="EMBL" id="JAJSOW010000100">
    <property type="protein sequence ID" value="KAI9187217.1"/>
    <property type="molecule type" value="Genomic_DNA"/>
</dbReference>
<dbReference type="AlphaFoldDB" id="A0AAD5NZ61"/>
<comment type="caution">
    <text evidence="2">The sequence shown here is derived from an EMBL/GenBank/DDBJ whole genome shotgun (WGS) entry which is preliminary data.</text>
</comment>
<dbReference type="Pfam" id="PF03372">
    <property type="entry name" value="Exo_endo_phos"/>
    <property type="match status" value="1"/>
</dbReference>
<dbReference type="PANTHER" id="PTHR33710">
    <property type="entry name" value="BNAC02G09200D PROTEIN"/>
    <property type="match status" value="1"/>
</dbReference>
<evidence type="ECO:0000313" key="2">
    <source>
        <dbReference type="EMBL" id="KAI9187217.1"/>
    </source>
</evidence>
<evidence type="ECO:0000259" key="1">
    <source>
        <dbReference type="Pfam" id="PF03372"/>
    </source>
</evidence>
<organism evidence="2 3">
    <name type="scientific">Acer negundo</name>
    <name type="common">Box elder</name>
    <dbReference type="NCBI Taxonomy" id="4023"/>
    <lineage>
        <taxon>Eukaryota</taxon>
        <taxon>Viridiplantae</taxon>
        <taxon>Streptophyta</taxon>
        <taxon>Embryophyta</taxon>
        <taxon>Tracheophyta</taxon>
        <taxon>Spermatophyta</taxon>
        <taxon>Magnoliopsida</taxon>
        <taxon>eudicotyledons</taxon>
        <taxon>Gunneridae</taxon>
        <taxon>Pentapetalae</taxon>
        <taxon>rosids</taxon>
        <taxon>malvids</taxon>
        <taxon>Sapindales</taxon>
        <taxon>Sapindaceae</taxon>
        <taxon>Hippocastanoideae</taxon>
        <taxon>Acereae</taxon>
        <taxon>Acer</taxon>
    </lineage>
</organism>
<name>A0AAD5NZ61_ACENE</name>
<keyword evidence="3" id="KW-1185">Reference proteome</keyword>
<gene>
    <name evidence="2" type="ORF">LWI28_025643</name>
</gene>
<dbReference type="InterPro" id="IPR036691">
    <property type="entry name" value="Endo/exonu/phosph_ase_sf"/>
</dbReference>
<reference evidence="2" key="2">
    <citation type="submission" date="2023-02" db="EMBL/GenBank/DDBJ databases">
        <authorList>
            <person name="Swenson N.G."/>
            <person name="Wegrzyn J.L."/>
            <person name="Mcevoy S.L."/>
        </authorList>
    </citation>
    <scope>NUCLEOTIDE SEQUENCE</scope>
    <source>
        <strain evidence="2">91603</strain>
        <tissue evidence="2">Leaf</tissue>
    </source>
</reference>
<dbReference type="Gene3D" id="3.60.10.10">
    <property type="entry name" value="Endonuclease/exonuclease/phosphatase"/>
    <property type="match status" value="1"/>
</dbReference>
<protein>
    <recommendedName>
        <fullName evidence="1">Endonuclease/exonuclease/phosphatase domain-containing protein</fullName>
    </recommendedName>
</protein>
<sequence length="416" mass="47960">MTATQMEHVRCKLGFDAGLCVERVGISGGLALLWKEGFDVQVQSFSSSHIDSFVVDSRDNRWRFSGFYGSSKSAERHHSWSLLRRLSDLFNMPWLCCGDFNEISSASEKKCGNAKMYSVLSAFHETLNFCEFRDLGFKGTPFTWWNRCGGNNAIFERLDIGLGTLSWCELFQNHSVRHLPYWGSDHRPLLIKFDSKNRRWQSNYSSRPRCFHMEELWTKFSNCKDIISSSWKETSRANEMSAIQEKLNKCDANLSTWSWQKFGGNSRRMDFLKKEFESQLNGKAIPNVLTVHNLDAKLNELLVCSGASETISLTLWSCNSTVEVGHLLLGDEVLQQILVSDFPAIFLSFWRYVDSVLFNLFILGCWRLWTNRNNVVHDSVGWTTADMVAWIDNYANEFQLANELNHKEVLSHQPSW</sequence>
<dbReference type="SUPFAM" id="SSF56219">
    <property type="entry name" value="DNase I-like"/>
    <property type="match status" value="1"/>
</dbReference>
<dbReference type="Proteomes" id="UP001064489">
    <property type="component" value="Chromosome 3"/>
</dbReference>
<dbReference type="InterPro" id="IPR005135">
    <property type="entry name" value="Endo/exonuclease/phosphatase"/>
</dbReference>
<feature type="domain" description="Endonuclease/exonuclease/phosphatase" evidence="1">
    <location>
        <begin position="23"/>
        <end position="150"/>
    </location>
</feature>
<accession>A0AAD5NZ61</accession>
<dbReference type="PANTHER" id="PTHR33710:SF77">
    <property type="entry name" value="DNASE I-LIKE SUPERFAMILY PROTEIN"/>
    <property type="match status" value="1"/>
</dbReference>
<dbReference type="GO" id="GO:0003824">
    <property type="term" value="F:catalytic activity"/>
    <property type="evidence" value="ECO:0007669"/>
    <property type="project" value="InterPro"/>
</dbReference>
<proteinExistence type="predicted"/>
<evidence type="ECO:0000313" key="3">
    <source>
        <dbReference type="Proteomes" id="UP001064489"/>
    </source>
</evidence>
<reference evidence="2" key="1">
    <citation type="journal article" date="2022" name="Plant J.">
        <title>Strategies of tolerance reflected in two North American maple genomes.</title>
        <authorList>
            <person name="McEvoy S.L."/>
            <person name="Sezen U.U."/>
            <person name="Trouern-Trend A."/>
            <person name="McMahon S.M."/>
            <person name="Schaberg P.G."/>
            <person name="Yang J."/>
            <person name="Wegrzyn J.L."/>
            <person name="Swenson N.G."/>
        </authorList>
    </citation>
    <scope>NUCLEOTIDE SEQUENCE</scope>
    <source>
        <strain evidence="2">91603</strain>
    </source>
</reference>